<dbReference type="Proteomes" id="UP001293593">
    <property type="component" value="Unassembled WGS sequence"/>
</dbReference>
<dbReference type="InterPro" id="IPR025830">
    <property type="entry name" value="DNA_bnd_dom_ovate"/>
</dbReference>
<reference evidence="9" key="1">
    <citation type="submission" date="2023-10" db="EMBL/GenBank/DDBJ databases">
        <title>Chromosome-level genome of the transformable northern wattle, Acacia crassicarpa.</title>
        <authorList>
            <person name="Massaro I."/>
            <person name="Sinha N.R."/>
            <person name="Poethig S."/>
            <person name="Leichty A.R."/>
        </authorList>
    </citation>
    <scope>NUCLEOTIDE SEQUENCE</scope>
    <source>
        <strain evidence="9">Acra3RX</strain>
        <tissue evidence="9">Leaf</tissue>
    </source>
</reference>
<dbReference type="PROSITE" id="PS51754">
    <property type="entry name" value="OVATE"/>
    <property type="match status" value="1"/>
</dbReference>
<evidence type="ECO:0000256" key="1">
    <source>
        <dbReference type="ARBA" id="ARBA00004123"/>
    </source>
</evidence>
<comment type="caution">
    <text evidence="9">The sequence shown here is derived from an EMBL/GenBank/DDBJ whole genome shotgun (WGS) entry which is preliminary data.</text>
</comment>
<dbReference type="EMBL" id="JAWXYG010000004">
    <property type="protein sequence ID" value="KAK4274909.1"/>
    <property type="molecule type" value="Genomic_DNA"/>
</dbReference>
<keyword evidence="2 6" id="KW-0678">Repressor</keyword>
<dbReference type="GO" id="GO:0005634">
    <property type="term" value="C:nucleus"/>
    <property type="evidence" value="ECO:0007669"/>
    <property type="project" value="UniProtKB-SubCell"/>
</dbReference>
<keyword evidence="10" id="KW-1185">Reference proteome</keyword>
<name>A0AAE1KH21_9FABA</name>
<dbReference type="Pfam" id="PF04844">
    <property type="entry name" value="Ovate"/>
    <property type="match status" value="1"/>
</dbReference>
<keyword evidence="4 6" id="KW-0804">Transcription</keyword>
<evidence type="ECO:0000256" key="6">
    <source>
        <dbReference type="RuleBase" id="RU367028"/>
    </source>
</evidence>
<evidence type="ECO:0000313" key="9">
    <source>
        <dbReference type="EMBL" id="KAK4274909.1"/>
    </source>
</evidence>
<dbReference type="Pfam" id="PF13724">
    <property type="entry name" value="DNA_binding_2"/>
    <property type="match status" value="1"/>
</dbReference>
<proteinExistence type="predicted"/>
<gene>
    <name evidence="9" type="ORF">QN277_018070</name>
</gene>
<feature type="region of interest" description="Disordered" evidence="7">
    <location>
        <begin position="27"/>
        <end position="53"/>
    </location>
</feature>
<dbReference type="InterPro" id="IPR038933">
    <property type="entry name" value="Ovate"/>
</dbReference>
<accession>A0AAE1KH21</accession>
<protein>
    <recommendedName>
        <fullName evidence="6">Transcription repressor</fullName>
    </recommendedName>
    <alternativeName>
        <fullName evidence="6">Ovate family protein</fullName>
    </alternativeName>
</protein>
<dbReference type="AlphaFoldDB" id="A0AAE1KH21"/>
<comment type="subcellular location">
    <subcellularLocation>
        <location evidence="1 6">Nucleus</location>
    </subcellularLocation>
</comment>
<dbReference type="GO" id="GO:0003677">
    <property type="term" value="F:DNA binding"/>
    <property type="evidence" value="ECO:0007669"/>
    <property type="project" value="InterPro"/>
</dbReference>
<feature type="compositionally biased region" description="Polar residues" evidence="7">
    <location>
        <begin position="39"/>
        <end position="49"/>
    </location>
</feature>
<feature type="domain" description="OVATE" evidence="8">
    <location>
        <begin position="298"/>
        <end position="357"/>
    </location>
</feature>
<evidence type="ECO:0000256" key="5">
    <source>
        <dbReference type="ARBA" id="ARBA00023242"/>
    </source>
</evidence>
<evidence type="ECO:0000256" key="7">
    <source>
        <dbReference type="SAM" id="MobiDB-lite"/>
    </source>
</evidence>
<evidence type="ECO:0000259" key="8">
    <source>
        <dbReference type="PROSITE" id="PS51754"/>
    </source>
</evidence>
<organism evidence="9 10">
    <name type="scientific">Acacia crassicarpa</name>
    <name type="common">northern wattle</name>
    <dbReference type="NCBI Taxonomy" id="499986"/>
    <lineage>
        <taxon>Eukaryota</taxon>
        <taxon>Viridiplantae</taxon>
        <taxon>Streptophyta</taxon>
        <taxon>Embryophyta</taxon>
        <taxon>Tracheophyta</taxon>
        <taxon>Spermatophyta</taxon>
        <taxon>Magnoliopsida</taxon>
        <taxon>eudicotyledons</taxon>
        <taxon>Gunneridae</taxon>
        <taxon>Pentapetalae</taxon>
        <taxon>rosids</taxon>
        <taxon>fabids</taxon>
        <taxon>Fabales</taxon>
        <taxon>Fabaceae</taxon>
        <taxon>Caesalpinioideae</taxon>
        <taxon>mimosoid clade</taxon>
        <taxon>Acacieae</taxon>
        <taxon>Acacia</taxon>
    </lineage>
</organism>
<keyword evidence="5 6" id="KW-0539">Nucleus</keyword>
<dbReference type="InterPro" id="IPR006458">
    <property type="entry name" value="Ovate_C"/>
</dbReference>
<dbReference type="NCBIfam" id="TIGR01568">
    <property type="entry name" value="A_thal_3678"/>
    <property type="match status" value="1"/>
</dbReference>
<comment type="function">
    <text evidence="6">Transcriptional repressor that regulates multiple aspects of plant growth and development.</text>
</comment>
<evidence type="ECO:0000256" key="2">
    <source>
        <dbReference type="ARBA" id="ARBA00022491"/>
    </source>
</evidence>
<dbReference type="PANTHER" id="PTHR33057">
    <property type="entry name" value="TRANSCRIPTION REPRESSOR OFP7-RELATED"/>
    <property type="match status" value="1"/>
</dbReference>
<sequence>MGNHRFKLSDMIPNAWFYKLKDMSRSSRKQKGSHATVKNKASSPSQRSPPNCLHYFPTEPYRAGMLFNSPIHTKVTDFSFTDSLRRSSSKRRAQRKTIYKPSPSVLSSVSTACSCHWTRPNQAESPDFYASSIESSSSELDLYECITSESDECDSPAAPHMFNGLSPDCSCRVSSSTNDIIIDMNTESFAAVNPERLDGFDTISKLGLPHILTKPVRFDDQAIEAPYLKCSSKLEESGRTTTPKSSSNSRGIRLRVNSAKLASRKVQACARRSVSSSSSSSSACKVSRKSGFPEGFAVVKSSIDPQRDFKESMVEMIREKNIWSSEDLEDLLACYLSLNSREYHELIIKAFEQTWFDLAQLRM</sequence>
<keyword evidence="3 6" id="KW-0805">Transcription regulation</keyword>
<evidence type="ECO:0000256" key="3">
    <source>
        <dbReference type="ARBA" id="ARBA00023015"/>
    </source>
</evidence>
<dbReference type="PANTHER" id="PTHR33057:SF128">
    <property type="entry name" value="TRANSCRIPTION REPRESSOR OFP3"/>
    <property type="match status" value="1"/>
</dbReference>
<evidence type="ECO:0000256" key="4">
    <source>
        <dbReference type="ARBA" id="ARBA00023163"/>
    </source>
</evidence>
<dbReference type="GO" id="GO:0045892">
    <property type="term" value="P:negative regulation of DNA-templated transcription"/>
    <property type="evidence" value="ECO:0007669"/>
    <property type="project" value="UniProtKB-UniRule"/>
</dbReference>
<evidence type="ECO:0000313" key="10">
    <source>
        <dbReference type="Proteomes" id="UP001293593"/>
    </source>
</evidence>